<feature type="region of interest" description="Disordered" evidence="1">
    <location>
        <begin position="28"/>
        <end position="208"/>
    </location>
</feature>
<feature type="compositionally biased region" description="Basic and acidic residues" evidence="1">
    <location>
        <begin position="46"/>
        <end position="78"/>
    </location>
</feature>
<evidence type="ECO:0000313" key="2">
    <source>
        <dbReference type="EMBL" id="KAK1893923.1"/>
    </source>
</evidence>
<accession>A0AAD9C363</accession>
<keyword evidence="3" id="KW-1185">Reference proteome</keyword>
<sequence length="208" mass="21957">MEMQLTNEEPETADTAFDEYMAMDANEWLEPDIYENGETPVVGFNGKEDSSQHDSGPDSRGQKREELKKEKPVIDKPHQNTRSPTTAPPSIPLTDITIRRPPMNANGGLRVVRPLGRNGPSDRGAIAAPQTAGPPTAPQTAGPSRPLRPRGRHGPSDRGAAHGPSDRGAVTDPQTAGPSRPSDRGAAHGPSDRGAAHGPSDRGAAHGP</sequence>
<reference evidence="2" key="1">
    <citation type="submission" date="2023-04" db="EMBL/GenBank/DDBJ databases">
        <title>Chromosome-level genome of Chaenocephalus aceratus.</title>
        <authorList>
            <person name="Park H."/>
        </authorList>
    </citation>
    <scope>NUCLEOTIDE SEQUENCE</scope>
    <source>
        <strain evidence="2">DE</strain>
        <tissue evidence="2">Muscle</tissue>
    </source>
</reference>
<dbReference type="Proteomes" id="UP001228049">
    <property type="component" value="Unassembled WGS sequence"/>
</dbReference>
<dbReference type="EMBL" id="JASDAP010000011">
    <property type="protein sequence ID" value="KAK1893923.1"/>
    <property type="molecule type" value="Genomic_DNA"/>
</dbReference>
<proteinExistence type="predicted"/>
<feature type="compositionally biased region" description="Basic and acidic residues" evidence="1">
    <location>
        <begin position="181"/>
        <end position="208"/>
    </location>
</feature>
<protein>
    <submittedName>
        <fullName evidence="2">RNA polymerase-associated protein CTR9 like</fullName>
    </submittedName>
</protein>
<organism evidence="2 3">
    <name type="scientific">Dissostichus eleginoides</name>
    <name type="common">Patagonian toothfish</name>
    <name type="synonym">Dissostichus amissus</name>
    <dbReference type="NCBI Taxonomy" id="100907"/>
    <lineage>
        <taxon>Eukaryota</taxon>
        <taxon>Metazoa</taxon>
        <taxon>Chordata</taxon>
        <taxon>Craniata</taxon>
        <taxon>Vertebrata</taxon>
        <taxon>Euteleostomi</taxon>
        <taxon>Actinopterygii</taxon>
        <taxon>Neopterygii</taxon>
        <taxon>Teleostei</taxon>
        <taxon>Neoteleostei</taxon>
        <taxon>Acanthomorphata</taxon>
        <taxon>Eupercaria</taxon>
        <taxon>Perciformes</taxon>
        <taxon>Notothenioidei</taxon>
        <taxon>Nototheniidae</taxon>
        <taxon>Dissostichus</taxon>
    </lineage>
</organism>
<comment type="caution">
    <text evidence="2">The sequence shown here is derived from an EMBL/GenBank/DDBJ whole genome shotgun (WGS) entry which is preliminary data.</text>
</comment>
<feature type="compositionally biased region" description="Low complexity" evidence="1">
    <location>
        <begin position="127"/>
        <end position="143"/>
    </location>
</feature>
<name>A0AAD9C363_DISEL</name>
<gene>
    <name evidence="2" type="ORF">KUDE01_019384</name>
</gene>
<evidence type="ECO:0000256" key="1">
    <source>
        <dbReference type="SAM" id="MobiDB-lite"/>
    </source>
</evidence>
<dbReference type="AlphaFoldDB" id="A0AAD9C363"/>
<evidence type="ECO:0000313" key="3">
    <source>
        <dbReference type="Proteomes" id="UP001228049"/>
    </source>
</evidence>